<sequence>MTDEMMALRGLMEKGADTDLLGEMIGFAADRPMEMEVGGLTGAADGEKSAEGIGPKGAERLSEKSRCSTITESVWFSAMATVVRLRLHGGTAATTRSR</sequence>
<evidence type="ECO:0000256" key="1">
    <source>
        <dbReference type="SAM" id="MobiDB-lite"/>
    </source>
</evidence>
<gene>
    <name evidence="2" type="ORF">SAMN04488125_1593</name>
</gene>
<evidence type="ECO:0000313" key="3">
    <source>
        <dbReference type="Proteomes" id="UP000198804"/>
    </source>
</evidence>
<accession>A0A1I4N6W8</accession>
<evidence type="ECO:0000313" key="2">
    <source>
        <dbReference type="EMBL" id="SFM10983.1"/>
    </source>
</evidence>
<keyword evidence="3" id="KW-1185">Reference proteome</keyword>
<dbReference type="AlphaFoldDB" id="A0A1I4N6W8"/>
<proteinExistence type="predicted"/>
<reference evidence="3" key="1">
    <citation type="submission" date="2016-10" db="EMBL/GenBank/DDBJ databases">
        <authorList>
            <person name="Varghese N."/>
            <person name="Submissions S."/>
        </authorList>
    </citation>
    <scope>NUCLEOTIDE SEQUENCE [LARGE SCALE GENOMIC DNA]</scope>
    <source>
        <strain evidence="3">CGMCC 1.6474</strain>
    </source>
</reference>
<dbReference type="STRING" id="414703.SAMN04488125_1593"/>
<organism evidence="2 3">
    <name type="scientific">Methylorubrum salsuginis</name>
    <dbReference type="NCBI Taxonomy" id="414703"/>
    <lineage>
        <taxon>Bacteria</taxon>
        <taxon>Pseudomonadati</taxon>
        <taxon>Pseudomonadota</taxon>
        <taxon>Alphaproteobacteria</taxon>
        <taxon>Hyphomicrobiales</taxon>
        <taxon>Methylobacteriaceae</taxon>
        <taxon>Methylorubrum</taxon>
    </lineage>
</organism>
<dbReference type="EMBL" id="FOSV01000059">
    <property type="protein sequence ID" value="SFM10983.1"/>
    <property type="molecule type" value="Genomic_DNA"/>
</dbReference>
<feature type="region of interest" description="Disordered" evidence="1">
    <location>
        <begin position="40"/>
        <end position="60"/>
    </location>
</feature>
<protein>
    <submittedName>
        <fullName evidence="2">Uncharacterized protein</fullName>
    </submittedName>
</protein>
<name>A0A1I4N6W8_9HYPH</name>
<dbReference type="Proteomes" id="UP000198804">
    <property type="component" value="Unassembled WGS sequence"/>
</dbReference>